<evidence type="ECO:0000259" key="1">
    <source>
        <dbReference type="PROSITE" id="PS50404"/>
    </source>
</evidence>
<dbReference type="OrthoDB" id="9795329at2"/>
<name>A0A1D7U684_9HYPH</name>
<sequence>MQLFFNRTSPYARQARVAVIELGLEQQVTLVEVDPWAEPAELVTVAPLSKVPALLLVDGELVTESGTILQVLDSLTPNGQLLSGAPAQRRDALARAALCQGLIDASFITVIEGRRPEPLRWSDWVMRQERAIGRALSFIDASFKLVPGRFDAGDIGLACALAYLDFRLSHIAWREPHPRLARWLDDVSTRPSMIATRPA</sequence>
<dbReference type="STRING" id="1526658.BHK69_22550"/>
<dbReference type="PANTHER" id="PTHR43968:SF6">
    <property type="entry name" value="GLUTATHIONE S-TRANSFERASE OMEGA"/>
    <property type="match status" value="1"/>
</dbReference>
<evidence type="ECO:0000313" key="2">
    <source>
        <dbReference type="EMBL" id="AOO82842.1"/>
    </source>
</evidence>
<dbReference type="AlphaFoldDB" id="A0A1D7U684"/>
<dbReference type="InterPro" id="IPR036249">
    <property type="entry name" value="Thioredoxin-like_sf"/>
</dbReference>
<gene>
    <name evidence="2" type="ORF">BHK69_22550</name>
</gene>
<dbReference type="InterPro" id="IPR050983">
    <property type="entry name" value="GST_Omega/HSP26"/>
</dbReference>
<dbReference type="SUPFAM" id="SSF47616">
    <property type="entry name" value="GST C-terminal domain-like"/>
    <property type="match status" value="1"/>
</dbReference>
<dbReference type="CDD" id="cd03205">
    <property type="entry name" value="GST_C_6"/>
    <property type="match status" value="1"/>
</dbReference>
<dbReference type="SUPFAM" id="SSF52833">
    <property type="entry name" value="Thioredoxin-like"/>
    <property type="match status" value="1"/>
</dbReference>
<dbReference type="PROSITE" id="PS50404">
    <property type="entry name" value="GST_NTER"/>
    <property type="match status" value="1"/>
</dbReference>
<organism evidence="2 3">
    <name type="scientific">Bosea vaviloviae</name>
    <dbReference type="NCBI Taxonomy" id="1526658"/>
    <lineage>
        <taxon>Bacteria</taxon>
        <taxon>Pseudomonadati</taxon>
        <taxon>Pseudomonadota</taxon>
        <taxon>Alphaproteobacteria</taxon>
        <taxon>Hyphomicrobiales</taxon>
        <taxon>Boseaceae</taxon>
        <taxon>Bosea</taxon>
    </lineage>
</organism>
<feature type="domain" description="GST N-terminal" evidence="1">
    <location>
        <begin position="1"/>
        <end position="80"/>
    </location>
</feature>
<accession>A0A1D7U684</accession>
<dbReference type="Pfam" id="PF13409">
    <property type="entry name" value="GST_N_2"/>
    <property type="match status" value="1"/>
</dbReference>
<dbReference type="KEGG" id="bvv:BHK69_22550"/>
<dbReference type="Proteomes" id="UP000094969">
    <property type="component" value="Chromosome"/>
</dbReference>
<dbReference type="Gene3D" id="1.20.1050.10">
    <property type="match status" value="1"/>
</dbReference>
<evidence type="ECO:0000313" key="3">
    <source>
        <dbReference type="Proteomes" id="UP000094969"/>
    </source>
</evidence>
<keyword evidence="3" id="KW-1185">Reference proteome</keyword>
<dbReference type="RefSeq" id="WP_069692048.1">
    <property type="nucleotide sequence ID" value="NZ_CP017147.1"/>
</dbReference>
<reference evidence="2 3" key="1">
    <citation type="journal article" date="2015" name="Antonie Van Leeuwenhoek">
        <title>Bosea vaviloviae sp. nov., a new species of slow-growing rhizobia isolated from nodules of the relict species Vavilovia formosa (Stev.) Fed.</title>
        <authorList>
            <person name="Safronova V.I."/>
            <person name="Kuznetsova I.G."/>
            <person name="Sazanova A.L."/>
            <person name="Kimeklis A.K."/>
            <person name="Belimov A.A."/>
            <person name="Andronov E.E."/>
            <person name="Pinaev A.G."/>
            <person name="Chizhevskaya E.P."/>
            <person name="Pukhaev A.R."/>
            <person name="Popov K.P."/>
            <person name="Willems A."/>
            <person name="Tikhonovich I.A."/>
        </authorList>
    </citation>
    <scope>NUCLEOTIDE SEQUENCE [LARGE SCALE GENOMIC DNA]</scope>
    <source>
        <strain evidence="2 3">Vaf18</strain>
    </source>
</reference>
<dbReference type="Pfam" id="PF13410">
    <property type="entry name" value="GST_C_2"/>
    <property type="match status" value="1"/>
</dbReference>
<dbReference type="InterPro" id="IPR004045">
    <property type="entry name" value="Glutathione_S-Trfase_N"/>
</dbReference>
<protein>
    <recommendedName>
        <fullName evidence="1">GST N-terminal domain-containing protein</fullName>
    </recommendedName>
</protein>
<dbReference type="PANTHER" id="PTHR43968">
    <property type="match status" value="1"/>
</dbReference>
<proteinExistence type="predicted"/>
<dbReference type="InterPro" id="IPR036282">
    <property type="entry name" value="Glutathione-S-Trfase_C_sf"/>
</dbReference>
<dbReference type="EMBL" id="CP017147">
    <property type="protein sequence ID" value="AOO82842.1"/>
    <property type="molecule type" value="Genomic_DNA"/>
</dbReference>
<dbReference type="Gene3D" id="3.40.30.10">
    <property type="entry name" value="Glutaredoxin"/>
    <property type="match status" value="1"/>
</dbReference>
<dbReference type="GO" id="GO:0005737">
    <property type="term" value="C:cytoplasm"/>
    <property type="evidence" value="ECO:0007669"/>
    <property type="project" value="TreeGrafter"/>
</dbReference>